<keyword evidence="2" id="KW-1185">Reference proteome</keyword>
<dbReference type="VEuPathDB" id="FungiDB:RO3G_13982"/>
<dbReference type="RefSeq" id="XP_067524667.1">
    <property type="nucleotide sequence ID" value="XM_067668566.1"/>
</dbReference>
<name>I1CLE1_RHIO9</name>
<accession>I1CLE1</accession>
<reference evidence="1 2" key="1">
    <citation type="journal article" date="2009" name="PLoS Genet.">
        <title>Genomic analysis of the basal lineage fungus Rhizopus oryzae reveals a whole-genome duplication.</title>
        <authorList>
            <person name="Ma L.-J."/>
            <person name="Ibrahim A.S."/>
            <person name="Skory C."/>
            <person name="Grabherr M.G."/>
            <person name="Burger G."/>
            <person name="Butler M."/>
            <person name="Elias M."/>
            <person name="Idnurm A."/>
            <person name="Lang B.F."/>
            <person name="Sone T."/>
            <person name="Abe A."/>
            <person name="Calvo S.E."/>
            <person name="Corrochano L.M."/>
            <person name="Engels R."/>
            <person name="Fu J."/>
            <person name="Hansberg W."/>
            <person name="Kim J.-M."/>
            <person name="Kodira C.D."/>
            <person name="Koehrsen M.J."/>
            <person name="Liu B."/>
            <person name="Miranda-Saavedra D."/>
            <person name="O'Leary S."/>
            <person name="Ortiz-Castellanos L."/>
            <person name="Poulter R."/>
            <person name="Rodriguez-Romero J."/>
            <person name="Ruiz-Herrera J."/>
            <person name="Shen Y.-Q."/>
            <person name="Zeng Q."/>
            <person name="Galagan J."/>
            <person name="Birren B.W."/>
            <person name="Cuomo C.A."/>
            <person name="Wickes B.L."/>
        </authorList>
    </citation>
    <scope>NUCLEOTIDE SEQUENCE [LARGE SCALE GENOMIC DNA]</scope>
    <source>
        <strain evidence="2">RA 99-880 / ATCC MYA-4621 / FGSC 9543 / NRRL 43880</strain>
    </source>
</reference>
<protein>
    <submittedName>
        <fullName evidence="1">Uncharacterized protein</fullName>
    </submittedName>
</protein>
<dbReference type="EMBL" id="CH476744">
    <property type="protein sequence ID" value="EIE89271.1"/>
    <property type="molecule type" value="Genomic_DNA"/>
</dbReference>
<proteinExistence type="predicted"/>
<gene>
    <name evidence="1" type="ORF">RO3G_13982</name>
</gene>
<sequence length="76" mass="8543">MTRSIIQATQSGSRVLLKTDLSYKEVVNRLTLSLPLSKATAIDIRRNGYSKDPIFISRPFIPKLDLQDSTGHLEKV</sequence>
<organism evidence="1 2">
    <name type="scientific">Rhizopus delemar (strain RA 99-880 / ATCC MYA-4621 / FGSC 9543 / NRRL 43880)</name>
    <name type="common">Mucormycosis agent</name>
    <name type="synonym">Rhizopus arrhizus var. delemar</name>
    <dbReference type="NCBI Taxonomy" id="246409"/>
    <lineage>
        <taxon>Eukaryota</taxon>
        <taxon>Fungi</taxon>
        <taxon>Fungi incertae sedis</taxon>
        <taxon>Mucoromycota</taxon>
        <taxon>Mucoromycotina</taxon>
        <taxon>Mucoromycetes</taxon>
        <taxon>Mucorales</taxon>
        <taxon>Mucorineae</taxon>
        <taxon>Rhizopodaceae</taxon>
        <taxon>Rhizopus</taxon>
    </lineage>
</organism>
<dbReference type="AlphaFoldDB" id="I1CLE1"/>
<dbReference type="InParanoid" id="I1CLE1"/>
<dbReference type="Proteomes" id="UP000009138">
    <property type="component" value="Unassembled WGS sequence"/>
</dbReference>
<evidence type="ECO:0000313" key="2">
    <source>
        <dbReference type="Proteomes" id="UP000009138"/>
    </source>
</evidence>
<dbReference type="GeneID" id="93620947"/>
<evidence type="ECO:0000313" key="1">
    <source>
        <dbReference type="EMBL" id="EIE89271.1"/>
    </source>
</evidence>